<sequence length="345" mass="37139">MDNDTLPATLKDVARLARVSLATVDRVLHGRAGVRAATMHRVQDAVEQLGFRPHAAAAELARARRFRFAYVMPRGSNVFMHQIGEGLKEAKGWLAARRAIAEVIETDVFDPAVLAATLNGFGDRYSGVAVVALDHPLVRAAIDDLVARGVHVVTLVSDAPNSRRAHYVGIDNAAAGRTAASLLGRFLGGSRGKVGIIAGSFALRDHAERLSGFMQVMTGEYPHLQVLGPEEGRDDPARNAAIARRMLATHRDLVGIYNIGAGPEGIAAALTDDARPQRVLFIAHESMPATRRFLTLGIVDALVHQDPGHEARSAARVLLSLCSGEAIQAAQEKIRIEIIMRDNMN</sequence>
<dbReference type="PANTHER" id="PTHR30146">
    <property type="entry name" value="LACI-RELATED TRANSCRIPTIONAL REPRESSOR"/>
    <property type="match status" value="1"/>
</dbReference>
<dbReference type="PROSITE" id="PS50932">
    <property type="entry name" value="HTH_LACI_2"/>
    <property type="match status" value="1"/>
</dbReference>
<dbReference type="SUPFAM" id="SSF47413">
    <property type="entry name" value="lambda repressor-like DNA-binding domains"/>
    <property type="match status" value="1"/>
</dbReference>
<proteinExistence type="predicted"/>
<evidence type="ECO:0000256" key="3">
    <source>
        <dbReference type="ARBA" id="ARBA00023163"/>
    </source>
</evidence>
<evidence type="ECO:0000313" key="6">
    <source>
        <dbReference type="Proteomes" id="UP001595711"/>
    </source>
</evidence>
<dbReference type="InterPro" id="IPR028082">
    <property type="entry name" value="Peripla_BP_I"/>
</dbReference>
<dbReference type="SUPFAM" id="SSF53822">
    <property type="entry name" value="Periplasmic binding protein-like I"/>
    <property type="match status" value="1"/>
</dbReference>
<comment type="caution">
    <text evidence="5">The sequence shown here is derived from an EMBL/GenBank/DDBJ whole genome shotgun (WGS) entry which is preliminary data.</text>
</comment>
<keyword evidence="3" id="KW-0804">Transcription</keyword>
<dbReference type="InterPro" id="IPR010982">
    <property type="entry name" value="Lambda_DNA-bd_dom_sf"/>
</dbReference>
<dbReference type="GO" id="GO:0003677">
    <property type="term" value="F:DNA binding"/>
    <property type="evidence" value="ECO:0007669"/>
    <property type="project" value="UniProtKB-KW"/>
</dbReference>
<evidence type="ECO:0000313" key="5">
    <source>
        <dbReference type="EMBL" id="MFC3676585.1"/>
    </source>
</evidence>
<gene>
    <name evidence="5" type="ORF">ACFOOQ_13590</name>
</gene>
<evidence type="ECO:0000256" key="2">
    <source>
        <dbReference type="ARBA" id="ARBA00023125"/>
    </source>
</evidence>
<feature type="domain" description="HTH lacI-type" evidence="4">
    <location>
        <begin position="8"/>
        <end position="62"/>
    </location>
</feature>
<dbReference type="PANTHER" id="PTHR30146:SF152">
    <property type="entry name" value="TRANSCRIPTIONAL REGULATORY PROTEIN"/>
    <property type="match status" value="1"/>
</dbReference>
<dbReference type="InterPro" id="IPR025997">
    <property type="entry name" value="SBP_2_dom"/>
</dbReference>
<dbReference type="CDD" id="cd01392">
    <property type="entry name" value="HTH_LacI"/>
    <property type="match status" value="1"/>
</dbReference>
<dbReference type="Pfam" id="PF00356">
    <property type="entry name" value="LacI"/>
    <property type="match status" value="1"/>
</dbReference>
<keyword evidence="1" id="KW-0805">Transcription regulation</keyword>
<evidence type="ECO:0000259" key="4">
    <source>
        <dbReference type="PROSITE" id="PS50932"/>
    </source>
</evidence>
<dbReference type="PROSITE" id="PS00356">
    <property type="entry name" value="HTH_LACI_1"/>
    <property type="match status" value="1"/>
</dbReference>
<organism evidence="5 6">
    <name type="scientific">Ferrovibrio xuzhouensis</name>
    <dbReference type="NCBI Taxonomy" id="1576914"/>
    <lineage>
        <taxon>Bacteria</taxon>
        <taxon>Pseudomonadati</taxon>
        <taxon>Pseudomonadota</taxon>
        <taxon>Alphaproteobacteria</taxon>
        <taxon>Rhodospirillales</taxon>
        <taxon>Rhodospirillaceae</taxon>
        <taxon>Ferrovibrio</taxon>
    </lineage>
</organism>
<reference evidence="6" key="1">
    <citation type="journal article" date="2019" name="Int. J. Syst. Evol. Microbiol.">
        <title>The Global Catalogue of Microorganisms (GCM) 10K type strain sequencing project: providing services to taxonomists for standard genome sequencing and annotation.</title>
        <authorList>
            <consortium name="The Broad Institute Genomics Platform"/>
            <consortium name="The Broad Institute Genome Sequencing Center for Infectious Disease"/>
            <person name="Wu L."/>
            <person name="Ma J."/>
        </authorList>
    </citation>
    <scope>NUCLEOTIDE SEQUENCE [LARGE SCALE GENOMIC DNA]</scope>
    <source>
        <strain evidence="6">KCTC 42182</strain>
    </source>
</reference>
<dbReference type="InterPro" id="IPR000843">
    <property type="entry name" value="HTH_LacI"/>
</dbReference>
<protein>
    <submittedName>
        <fullName evidence="5">LacI family DNA-binding transcriptional regulator</fullName>
    </submittedName>
</protein>
<dbReference type="CDD" id="cd06307">
    <property type="entry name" value="PBP1_sugar_binding"/>
    <property type="match status" value="1"/>
</dbReference>
<dbReference type="SMART" id="SM00354">
    <property type="entry name" value="HTH_LACI"/>
    <property type="match status" value="1"/>
</dbReference>
<dbReference type="Gene3D" id="1.10.260.40">
    <property type="entry name" value="lambda repressor-like DNA-binding domains"/>
    <property type="match status" value="1"/>
</dbReference>
<dbReference type="Proteomes" id="UP001595711">
    <property type="component" value="Unassembled WGS sequence"/>
</dbReference>
<name>A0ABV7VHD3_9PROT</name>
<dbReference type="Pfam" id="PF13407">
    <property type="entry name" value="Peripla_BP_4"/>
    <property type="match status" value="1"/>
</dbReference>
<keyword evidence="6" id="KW-1185">Reference proteome</keyword>
<dbReference type="Gene3D" id="3.40.50.2300">
    <property type="match status" value="2"/>
</dbReference>
<accession>A0ABV7VHD3</accession>
<dbReference type="RefSeq" id="WP_379727490.1">
    <property type="nucleotide sequence ID" value="NZ_JBHRYJ010000002.1"/>
</dbReference>
<keyword evidence="2 5" id="KW-0238">DNA-binding</keyword>
<dbReference type="EMBL" id="JBHRYJ010000002">
    <property type="protein sequence ID" value="MFC3676585.1"/>
    <property type="molecule type" value="Genomic_DNA"/>
</dbReference>
<evidence type="ECO:0000256" key="1">
    <source>
        <dbReference type="ARBA" id="ARBA00023015"/>
    </source>
</evidence>